<dbReference type="InterPro" id="IPR051825">
    <property type="entry name" value="SRCIN1"/>
</dbReference>
<feature type="compositionally biased region" description="Polar residues" evidence="1">
    <location>
        <begin position="1733"/>
        <end position="1757"/>
    </location>
</feature>
<evidence type="ECO:0000256" key="1">
    <source>
        <dbReference type="SAM" id="MobiDB-lite"/>
    </source>
</evidence>
<feature type="compositionally biased region" description="Basic and acidic residues" evidence="1">
    <location>
        <begin position="567"/>
        <end position="579"/>
    </location>
</feature>
<feature type="region of interest" description="Disordered" evidence="1">
    <location>
        <begin position="857"/>
        <end position="893"/>
    </location>
</feature>
<feature type="compositionally biased region" description="Basic and acidic residues" evidence="1">
    <location>
        <begin position="935"/>
        <end position="944"/>
    </location>
</feature>
<feature type="region of interest" description="Disordered" evidence="1">
    <location>
        <begin position="1503"/>
        <end position="1553"/>
    </location>
</feature>
<proteinExistence type="predicted"/>
<organism evidence="2 3">
    <name type="scientific">Hemibagrus guttatus</name>
    <dbReference type="NCBI Taxonomy" id="175788"/>
    <lineage>
        <taxon>Eukaryota</taxon>
        <taxon>Metazoa</taxon>
        <taxon>Chordata</taxon>
        <taxon>Craniata</taxon>
        <taxon>Vertebrata</taxon>
        <taxon>Euteleostomi</taxon>
        <taxon>Actinopterygii</taxon>
        <taxon>Neopterygii</taxon>
        <taxon>Teleostei</taxon>
        <taxon>Ostariophysi</taxon>
        <taxon>Siluriformes</taxon>
        <taxon>Bagridae</taxon>
        <taxon>Hemibagrus</taxon>
    </lineage>
</organism>
<feature type="compositionally biased region" description="Polar residues" evidence="1">
    <location>
        <begin position="329"/>
        <end position="339"/>
    </location>
</feature>
<feature type="compositionally biased region" description="Low complexity" evidence="1">
    <location>
        <begin position="1706"/>
        <end position="1716"/>
    </location>
</feature>
<feature type="region of interest" description="Disordered" evidence="1">
    <location>
        <begin position="978"/>
        <end position="1136"/>
    </location>
</feature>
<feature type="region of interest" description="Disordered" evidence="1">
    <location>
        <begin position="562"/>
        <end position="615"/>
    </location>
</feature>
<gene>
    <name evidence="2" type="ORF">QTP70_017322</name>
</gene>
<feature type="region of interest" description="Disordered" evidence="1">
    <location>
        <begin position="1379"/>
        <end position="1411"/>
    </location>
</feature>
<dbReference type="PANTHER" id="PTHR22741:SF11">
    <property type="entry name" value="SICKLE TAIL PROTEIN HOMOLOG"/>
    <property type="match status" value="1"/>
</dbReference>
<comment type="caution">
    <text evidence="2">The sequence shown here is derived from an EMBL/GenBank/DDBJ whole genome shotgun (WGS) entry which is preliminary data.</text>
</comment>
<feature type="region of interest" description="Disordered" evidence="1">
    <location>
        <begin position="325"/>
        <end position="393"/>
    </location>
</feature>
<evidence type="ECO:0000313" key="2">
    <source>
        <dbReference type="EMBL" id="KAK3551442.1"/>
    </source>
</evidence>
<feature type="compositionally biased region" description="Basic residues" evidence="1">
    <location>
        <begin position="1717"/>
        <end position="1727"/>
    </location>
</feature>
<feature type="compositionally biased region" description="Basic and acidic residues" evidence="1">
    <location>
        <begin position="1238"/>
        <end position="1247"/>
    </location>
</feature>
<feature type="compositionally biased region" description="Basic and acidic residues" evidence="1">
    <location>
        <begin position="992"/>
        <end position="1001"/>
    </location>
</feature>
<feature type="compositionally biased region" description="Polar residues" evidence="1">
    <location>
        <begin position="1538"/>
        <end position="1549"/>
    </location>
</feature>
<evidence type="ECO:0008006" key="4">
    <source>
        <dbReference type="Google" id="ProtNLM"/>
    </source>
</evidence>
<protein>
    <recommendedName>
        <fullName evidence="4">KIAA1217</fullName>
    </recommendedName>
</protein>
<feature type="region of interest" description="Disordered" evidence="1">
    <location>
        <begin position="1624"/>
        <end position="1648"/>
    </location>
</feature>
<dbReference type="Proteomes" id="UP001274896">
    <property type="component" value="Unassembled WGS sequence"/>
</dbReference>
<feature type="compositionally biased region" description="Acidic residues" evidence="1">
    <location>
        <begin position="1504"/>
        <end position="1514"/>
    </location>
</feature>
<feature type="region of interest" description="Disordered" evidence="1">
    <location>
        <begin position="1238"/>
        <end position="1291"/>
    </location>
</feature>
<dbReference type="GO" id="GO:0005737">
    <property type="term" value="C:cytoplasm"/>
    <property type="evidence" value="ECO:0007669"/>
    <property type="project" value="TreeGrafter"/>
</dbReference>
<feature type="compositionally biased region" description="Basic and acidic residues" evidence="1">
    <location>
        <begin position="1526"/>
        <end position="1537"/>
    </location>
</feature>
<feature type="compositionally biased region" description="Polar residues" evidence="1">
    <location>
        <begin position="1946"/>
        <end position="1955"/>
    </location>
</feature>
<evidence type="ECO:0000313" key="3">
    <source>
        <dbReference type="Proteomes" id="UP001274896"/>
    </source>
</evidence>
<feature type="region of interest" description="Disordered" evidence="1">
    <location>
        <begin position="1706"/>
        <end position="1916"/>
    </location>
</feature>
<feature type="compositionally biased region" description="Polar residues" evidence="1">
    <location>
        <begin position="583"/>
        <end position="593"/>
    </location>
</feature>
<feature type="region of interest" description="Disordered" evidence="1">
    <location>
        <begin position="1929"/>
        <end position="1955"/>
    </location>
</feature>
<feature type="compositionally biased region" description="Polar residues" evidence="1">
    <location>
        <begin position="1625"/>
        <end position="1638"/>
    </location>
</feature>
<feature type="region of interest" description="Disordered" evidence="1">
    <location>
        <begin position="1445"/>
        <end position="1465"/>
    </location>
</feature>
<feature type="compositionally biased region" description="Basic and acidic residues" evidence="1">
    <location>
        <begin position="1028"/>
        <end position="1038"/>
    </location>
</feature>
<reference evidence="2" key="1">
    <citation type="submission" date="2023-06" db="EMBL/GenBank/DDBJ databases">
        <title>Male Hemibagrus guttatus genome.</title>
        <authorList>
            <person name="Bian C."/>
        </authorList>
    </citation>
    <scope>NUCLEOTIDE SEQUENCE</scope>
    <source>
        <strain evidence="2">Male_cb2023</strain>
        <tissue evidence="2">Muscle</tissue>
    </source>
</reference>
<feature type="region of interest" description="Disordered" evidence="1">
    <location>
        <begin position="512"/>
        <end position="537"/>
    </location>
</feature>
<feature type="compositionally biased region" description="Polar residues" evidence="1">
    <location>
        <begin position="1783"/>
        <end position="1794"/>
    </location>
</feature>
<feature type="compositionally biased region" description="Polar residues" evidence="1">
    <location>
        <begin position="1445"/>
        <end position="1454"/>
    </location>
</feature>
<feature type="compositionally biased region" description="Polar residues" evidence="1">
    <location>
        <begin position="1091"/>
        <end position="1102"/>
    </location>
</feature>
<dbReference type="Gene3D" id="1.20.58.1540">
    <property type="entry name" value="Actin interacting protein 3, C-terminal domain"/>
    <property type="match status" value="1"/>
</dbReference>
<name>A0AAE0RFS2_9TELE</name>
<dbReference type="PANTHER" id="PTHR22741">
    <property type="entry name" value="P140CAP/SNIP-RELATED"/>
    <property type="match status" value="1"/>
</dbReference>
<feature type="compositionally biased region" description="Polar residues" evidence="1">
    <location>
        <begin position="600"/>
        <end position="612"/>
    </location>
</feature>
<feature type="compositionally biased region" description="Polar residues" evidence="1">
    <location>
        <begin position="1880"/>
        <end position="1916"/>
    </location>
</feature>
<feature type="compositionally biased region" description="Basic and acidic residues" evidence="1">
    <location>
        <begin position="1057"/>
        <end position="1069"/>
    </location>
</feature>
<accession>A0AAE0RFS2</accession>
<feature type="compositionally biased region" description="Polar residues" evidence="1">
    <location>
        <begin position="1822"/>
        <end position="1844"/>
    </location>
</feature>
<feature type="compositionally biased region" description="Polar residues" evidence="1">
    <location>
        <begin position="1249"/>
        <end position="1275"/>
    </location>
</feature>
<feature type="region of interest" description="Disordered" evidence="1">
    <location>
        <begin position="924"/>
        <end position="944"/>
    </location>
</feature>
<feature type="compositionally biased region" description="Polar residues" evidence="1">
    <location>
        <begin position="514"/>
        <end position="523"/>
    </location>
</feature>
<dbReference type="EMBL" id="JAUCMX010000003">
    <property type="protein sequence ID" value="KAK3551442.1"/>
    <property type="molecule type" value="Genomic_DNA"/>
</dbReference>
<feature type="compositionally biased region" description="Low complexity" evidence="1">
    <location>
        <begin position="1845"/>
        <end position="1877"/>
    </location>
</feature>
<keyword evidence="3" id="KW-1185">Reference proteome</keyword>
<feature type="compositionally biased region" description="Basic and acidic residues" evidence="1">
    <location>
        <begin position="1382"/>
        <end position="1392"/>
    </location>
</feature>
<sequence>MVVPRNLNDSTAATVLSMTLDPSIVSFTKLTNPLKIYFIIIPFLLLPEHLKDSLKVTSLKGTKHLHGKQPSGGTVLCEKESRHYKSRHMAVPRHPMVGGARSSQEILAMQPSDMDKKREAFLEHLKQKYPHHASVIISHQERLREQNRCARAVVVCSSLVPAFSDLPDLGLPVSLDTLEVMSEYEVPVAFTRGSRSRASLPVVRSANQTKDRSLGVLYLQYGDETKEIRMPNEITTVDTVQALFVSAFPQQLSMKMLESPSTAIYVKDDMRNMYYELNDVRSITDHSFLKVYHKDPAHAFSHAARPVNGDARMHREAMYTGRDAPPLIRQTSNSPSLAPTPQPVTALPSRIPFGPRSSGGGATIPRERPGHPVATPSHSPLPCPSAILERRDVKPDEDISAKNMGRGGEGIYSDAFLLHHQASPSETLDQGYHRTSVRSYGVSGMTMESTEHHSLFRQKNWKTPPQSPHRMGEMRIIDVQPSQCQGTLGLERSSPVRQSFRKEGPIAVVKGRNTVGSPVTSDLQGHGPPVPPGEPQARERMRAMEEQIASLTGLVQHALLKGPSINKGDRENASDRSVKSESPVHSTSSTGASSPVLGSKTANVTPESSSIPTHPISAIPLQVNLLHFRKNISGIRLQLQEMRQLQLQNQECVRAQIKQVEQEISERLAEMLRRQEGPAQRQRALVEEERHKYLSMEEAVLSQLGDLEQYIESVRKDSSSATSVRPITLKEVEEGAVGLRKVGESLASLKGEFPALQGRMRAVLRVEVEAVKFLKEEPHKLDSMLKRVKSLTETLSTLRRCATVGLMKSSDSVITTVVDEAEPPADLHNTLTLLEPQRSSVSSEVVIFQPLVPHCAQSSIPPTPELPTKQSSNKRHVEISSSAQPDLTPALSSSSGAALSVAHLNGSSSSGASSLFIEEIISHSKGKNRAPSIEAAEKEWEEKRQSMSHYDGGEFEKMLQEAEANMLRGIPSMEVIGEGGIMPSPGVVPASAREERVEKPKPSAPSTQEDKLPDTPSSEKPTYTGPDKASKPQFEKAAKAAAVLGKPLKPHLSIKTSLERPPKSQDKATKTSQSSEKTNKSPPPPPPRRNYINSTGVISTRSGEVVYSCRKESGSAQEGEFEAPNPAAPKNSPDVKPKLCTSLPVTSSAFVEEEDEGDKIVAELQAFQKCLVKDIEPKGLVEPQIKELRSGALLPLKDKKNTEIQDNKDLVMDENGNNTVRQNTGVIYYVTAQITKDPPEESTDHRAASLSSPSQVSHVTTFEKSQNKQLVSSDGLSGIPGHGQDNIWSLPSDLPYKPLTCSSSMKTKEQGPGSPTQGKVHIVKVPQVQLSIEETVESPTAICTPVSLGGPDLIQSKVPAHHGELSSANQQEVFSLPKARKSKYEEVEHESETFLNPDLPEEEPPPPPPPDNIAFMITNSKVQALSTGEYQELVNAKKGNVQTVTVGSKPQNKHGSGITEKSESSKKPVIIIFDEPMDIRSAYKRLSTIFECEEELERMLAEERIEEESEETEDEDKRNGGVQVAQDRDKMNFEKAQKGTNPVSSSSLLSDGRTVTLATSDAKQDVKKKFKFKFPKKQLAALTQAIRTGTKTGKKTLQVVVYEDEEETDGTIKQHKETKRFEISCSKQDNTKSESVAQESHGKTEEIRKSTYKTLDSLEQTIKQLETTIIEMGPMSSNDLLPNECSKLHSSQGAGDLDKVVPQKTLITKTSTSSKRPSLRKKPKPHVLPRPAVTTTTGVSVTRAPPQQNVNVASPTSRMPVPMSAKTRQQPGTSDRERATKQLKLQDSQRQFRQANGIAKRSGGDPKSTSPTISASKIPAFSASTGKGASQTDATNPVNHSAVLSSSSSSSSSKSSIPNPRSIPNSSSQIPSFSNGSLKLAQSTHNTKSLSLSTPTQNGRYSSSSHSALSPTMLSQVSKSIRTIHTPSFVSYSRPHNGSAGKSAIPTATSTKDTS</sequence>